<name>A0AAW8D8Y4_9MICC</name>
<evidence type="ECO:0000256" key="1">
    <source>
        <dbReference type="SAM" id="Phobius"/>
    </source>
</evidence>
<comment type="caution">
    <text evidence="2">The sequence shown here is derived from an EMBL/GenBank/DDBJ whole genome shotgun (WGS) entry which is preliminary data.</text>
</comment>
<feature type="transmembrane region" description="Helical" evidence="1">
    <location>
        <begin position="69"/>
        <end position="89"/>
    </location>
</feature>
<dbReference type="EMBL" id="JAUSRG010000003">
    <property type="protein sequence ID" value="MDP9904747.1"/>
    <property type="molecule type" value="Genomic_DNA"/>
</dbReference>
<feature type="transmembrane region" description="Helical" evidence="1">
    <location>
        <begin position="101"/>
        <end position="119"/>
    </location>
</feature>
<feature type="transmembrane region" description="Helical" evidence="1">
    <location>
        <begin position="6"/>
        <end position="21"/>
    </location>
</feature>
<sequence length="361" mass="40043">MLNKVNWIFLVLAAFSLFLAVERTLRLKEHRATVNHRAMNVALITLGVAASAYGTMMLTAAFYNFGLALWHGLLGILIGALEVIVLTLRFEQIPLRTLRRAQLRSGLVTLVLFSTWPSGFAWAPPISDLTKIDPPNPAVIFHIAVFHLYIIWGLLQLLRVTFSRVPREFGRRPISAIALIMVGLGCIGFIGVNVDLGGSILIGVHQEVAVIRAPTGTFLGLCVGGAGLLGFGERIWTAIIARYRLWQLSRLWEISVKLSTAELRFLMQLPATAKMQRAYIEISDALSTLRIDTDRQLTVKEVAALLLRGETTEDRSAPTVSQALPPRTTRLEDLHMIHALARECRRGRSGRHTLSSTLLRS</sequence>
<feature type="transmembrane region" description="Helical" evidence="1">
    <location>
        <begin position="41"/>
        <end position="63"/>
    </location>
</feature>
<dbReference type="Proteomes" id="UP001242995">
    <property type="component" value="Unassembled WGS sequence"/>
</dbReference>
<evidence type="ECO:0000313" key="2">
    <source>
        <dbReference type="EMBL" id="MDP9904747.1"/>
    </source>
</evidence>
<accession>A0AAW8D8Y4</accession>
<feature type="transmembrane region" description="Helical" evidence="1">
    <location>
        <begin position="174"/>
        <end position="192"/>
    </location>
</feature>
<evidence type="ECO:0000313" key="4">
    <source>
        <dbReference type="Proteomes" id="UP001230951"/>
    </source>
</evidence>
<dbReference type="AlphaFoldDB" id="A0AAW8D8Y4"/>
<protein>
    <submittedName>
        <fullName evidence="2">Uncharacterized protein</fullName>
    </submittedName>
</protein>
<feature type="transmembrane region" description="Helical" evidence="1">
    <location>
        <begin position="139"/>
        <end position="162"/>
    </location>
</feature>
<dbReference type="Proteomes" id="UP001230951">
    <property type="component" value="Unassembled WGS sequence"/>
</dbReference>
<organism evidence="2 5">
    <name type="scientific">Arthrobacter bambusae</name>
    <dbReference type="NCBI Taxonomy" id="1338426"/>
    <lineage>
        <taxon>Bacteria</taxon>
        <taxon>Bacillati</taxon>
        <taxon>Actinomycetota</taxon>
        <taxon>Actinomycetes</taxon>
        <taxon>Micrococcales</taxon>
        <taxon>Micrococcaceae</taxon>
        <taxon>Arthrobacter</taxon>
    </lineage>
</organism>
<feature type="transmembrane region" description="Helical" evidence="1">
    <location>
        <begin position="218"/>
        <end position="241"/>
    </location>
</feature>
<dbReference type="EMBL" id="JAUSTF010000004">
    <property type="protein sequence ID" value="MDQ0180824.1"/>
    <property type="molecule type" value="Genomic_DNA"/>
</dbReference>
<keyword evidence="1" id="KW-1133">Transmembrane helix</keyword>
<keyword evidence="1" id="KW-0472">Membrane</keyword>
<reference evidence="2 4" key="1">
    <citation type="submission" date="2023-07" db="EMBL/GenBank/DDBJ databases">
        <title>Sorghum-associated microbial communities from plants grown in Nebraska, USA.</title>
        <authorList>
            <person name="Schachtman D."/>
        </authorList>
    </citation>
    <scope>NUCLEOTIDE SEQUENCE</scope>
    <source>
        <strain evidence="2">DS1006</strain>
        <strain evidence="3 4">DS1016</strain>
    </source>
</reference>
<gene>
    <name evidence="2" type="ORF">J2S90_001702</name>
    <name evidence="3" type="ORF">J2S93_002251</name>
</gene>
<keyword evidence="1" id="KW-0812">Transmembrane</keyword>
<evidence type="ECO:0000313" key="5">
    <source>
        <dbReference type="Proteomes" id="UP001242995"/>
    </source>
</evidence>
<proteinExistence type="predicted"/>
<keyword evidence="4" id="KW-1185">Reference proteome</keyword>
<dbReference type="RefSeq" id="WP_306960640.1">
    <property type="nucleotide sequence ID" value="NZ_JAUSRG010000003.1"/>
</dbReference>
<evidence type="ECO:0000313" key="3">
    <source>
        <dbReference type="EMBL" id="MDQ0180824.1"/>
    </source>
</evidence>